<gene>
    <name evidence="6" type="ORF">Ade02nite_21320</name>
</gene>
<dbReference type="PRINTS" id="PR00035">
    <property type="entry name" value="HTHGNTR"/>
</dbReference>
<reference evidence="6 7" key="1">
    <citation type="submission" date="2021-01" db="EMBL/GenBank/DDBJ databases">
        <title>Whole genome shotgun sequence of Actinoplanes deccanensis NBRC 13994.</title>
        <authorList>
            <person name="Komaki H."/>
            <person name="Tamura T."/>
        </authorList>
    </citation>
    <scope>NUCLEOTIDE SEQUENCE [LARGE SCALE GENOMIC DNA]</scope>
    <source>
        <strain evidence="6 7">NBRC 13994</strain>
    </source>
</reference>
<evidence type="ECO:0000256" key="3">
    <source>
        <dbReference type="ARBA" id="ARBA00023163"/>
    </source>
</evidence>
<dbReference type="Gene3D" id="1.10.10.10">
    <property type="entry name" value="Winged helix-like DNA-binding domain superfamily/Winged helix DNA-binding domain"/>
    <property type="match status" value="1"/>
</dbReference>
<dbReference type="PANTHER" id="PTHR44846:SF17">
    <property type="entry name" value="GNTR-FAMILY TRANSCRIPTIONAL REGULATOR"/>
    <property type="match status" value="1"/>
</dbReference>
<evidence type="ECO:0000256" key="2">
    <source>
        <dbReference type="ARBA" id="ARBA00023125"/>
    </source>
</evidence>
<dbReference type="Proteomes" id="UP000609879">
    <property type="component" value="Unassembled WGS sequence"/>
</dbReference>
<keyword evidence="2" id="KW-0238">DNA-binding</keyword>
<dbReference type="Pfam" id="PF00392">
    <property type="entry name" value="GntR"/>
    <property type="match status" value="1"/>
</dbReference>
<accession>A0ABQ3Y0G0</accession>
<proteinExistence type="predicted"/>
<dbReference type="PANTHER" id="PTHR44846">
    <property type="entry name" value="MANNOSYL-D-GLYCERATE TRANSPORT/METABOLISM SYSTEM REPRESSOR MNGR-RELATED"/>
    <property type="match status" value="1"/>
</dbReference>
<keyword evidence="7" id="KW-1185">Reference proteome</keyword>
<evidence type="ECO:0000313" key="7">
    <source>
        <dbReference type="Proteomes" id="UP000609879"/>
    </source>
</evidence>
<keyword evidence="1" id="KW-0805">Transcription regulation</keyword>
<evidence type="ECO:0000256" key="4">
    <source>
        <dbReference type="SAM" id="MobiDB-lite"/>
    </source>
</evidence>
<dbReference type="InterPro" id="IPR050679">
    <property type="entry name" value="Bact_HTH_transcr_reg"/>
</dbReference>
<dbReference type="InterPro" id="IPR036390">
    <property type="entry name" value="WH_DNA-bd_sf"/>
</dbReference>
<evidence type="ECO:0000313" key="6">
    <source>
        <dbReference type="EMBL" id="GID73491.1"/>
    </source>
</evidence>
<evidence type="ECO:0000256" key="1">
    <source>
        <dbReference type="ARBA" id="ARBA00023015"/>
    </source>
</evidence>
<dbReference type="InterPro" id="IPR000524">
    <property type="entry name" value="Tscrpt_reg_HTH_GntR"/>
</dbReference>
<feature type="domain" description="HTH gntR-type" evidence="5">
    <location>
        <begin position="8"/>
        <end position="76"/>
    </location>
</feature>
<protein>
    <recommendedName>
        <fullName evidence="5">HTH gntR-type domain-containing protein</fullName>
    </recommendedName>
</protein>
<dbReference type="RefSeq" id="WP_203761409.1">
    <property type="nucleotide sequence ID" value="NZ_BAAABO010000029.1"/>
</dbReference>
<dbReference type="SUPFAM" id="SSF46785">
    <property type="entry name" value="Winged helix' DNA-binding domain"/>
    <property type="match status" value="1"/>
</dbReference>
<evidence type="ECO:0000259" key="5">
    <source>
        <dbReference type="PROSITE" id="PS50949"/>
    </source>
</evidence>
<organism evidence="6 7">
    <name type="scientific">Paractinoplanes deccanensis</name>
    <dbReference type="NCBI Taxonomy" id="113561"/>
    <lineage>
        <taxon>Bacteria</taxon>
        <taxon>Bacillati</taxon>
        <taxon>Actinomycetota</taxon>
        <taxon>Actinomycetes</taxon>
        <taxon>Micromonosporales</taxon>
        <taxon>Micromonosporaceae</taxon>
        <taxon>Paractinoplanes</taxon>
    </lineage>
</organism>
<keyword evidence="3" id="KW-0804">Transcription</keyword>
<dbReference type="InterPro" id="IPR036388">
    <property type="entry name" value="WH-like_DNA-bd_sf"/>
</dbReference>
<dbReference type="EMBL" id="BOMI01000033">
    <property type="protein sequence ID" value="GID73491.1"/>
    <property type="molecule type" value="Genomic_DNA"/>
</dbReference>
<dbReference type="CDD" id="cd07377">
    <property type="entry name" value="WHTH_GntR"/>
    <property type="match status" value="1"/>
</dbReference>
<name>A0ABQ3Y0G0_9ACTN</name>
<feature type="region of interest" description="Disordered" evidence="4">
    <location>
        <begin position="80"/>
        <end position="107"/>
    </location>
</feature>
<dbReference type="SMART" id="SM00345">
    <property type="entry name" value="HTH_GNTR"/>
    <property type="match status" value="1"/>
</dbReference>
<dbReference type="PROSITE" id="PS50949">
    <property type="entry name" value="HTH_GNTR"/>
    <property type="match status" value="1"/>
</dbReference>
<comment type="caution">
    <text evidence="6">The sequence shown here is derived from an EMBL/GenBank/DDBJ whole genome shotgun (WGS) entry which is preliminary data.</text>
</comment>
<sequence>MINPQPGATVYEQVAARLRQQIANGTLRPGQVVPSERSLAQEYNIGRQTVSRAVKLLRAEGLLEHRRGLGVFVREPAEVSEIKPPPGSTAVVRMPTPAERSEHEIPEGQPVVVVVQPDGHTTVYPADRCRLRW</sequence>